<dbReference type="AlphaFoldDB" id="A0A9X1V3H6"/>
<feature type="transmembrane region" description="Helical" evidence="6">
    <location>
        <begin position="65"/>
        <end position="84"/>
    </location>
</feature>
<dbReference type="Pfam" id="PF00892">
    <property type="entry name" value="EamA"/>
    <property type="match status" value="2"/>
</dbReference>
<keyword evidence="5 6" id="KW-0472">Membrane</keyword>
<feature type="transmembrane region" description="Helical" evidence="6">
    <location>
        <begin position="174"/>
        <end position="201"/>
    </location>
</feature>
<reference evidence="8" key="1">
    <citation type="submission" date="2022-03" db="EMBL/GenBank/DDBJ databases">
        <title>Gramella crocea sp. nov., isolated from activated sludge of a seafood processing plant.</title>
        <authorList>
            <person name="Zhang X."/>
        </authorList>
    </citation>
    <scope>NUCLEOTIDE SEQUENCE</scope>
    <source>
        <strain evidence="8">YJ019</strain>
    </source>
</reference>
<feature type="transmembrane region" description="Helical" evidence="6">
    <location>
        <begin position="147"/>
        <end position="167"/>
    </location>
</feature>
<dbReference type="GO" id="GO:0016020">
    <property type="term" value="C:membrane"/>
    <property type="evidence" value="ECO:0007669"/>
    <property type="project" value="UniProtKB-SubCell"/>
</dbReference>
<gene>
    <name evidence="8" type="ORF">ML462_03145</name>
</gene>
<dbReference type="SUPFAM" id="SSF103481">
    <property type="entry name" value="Multidrug resistance efflux transporter EmrE"/>
    <property type="match status" value="2"/>
</dbReference>
<evidence type="ECO:0000256" key="2">
    <source>
        <dbReference type="ARBA" id="ARBA00007362"/>
    </source>
</evidence>
<feature type="transmembrane region" description="Helical" evidence="6">
    <location>
        <begin position="241"/>
        <end position="261"/>
    </location>
</feature>
<dbReference type="PANTHER" id="PTHR32322">
    <property type="entry name" value="INNER MEMBRANE TRANSPORTER"/>
    <property type="match status" value="1"/>
</dbReference>
<proteinExistence type="inferred from homology"/>
<dbReference type="PANTHER" id="PTHR32322:SF2">
    <property type="entry name" value="EAMA DOMAIN-CONTAINING PROTEIN"/>
    <property type="match status" value="1"/>
</dbReference>
<organism evidence="8 9">
    <name type="scientific">Christiangramia lutea</name>
    <dbReference type="NCBI Taxonomy" id="1607951"/>
    <lineage>
        <taxon>Bacteria</taxon>
        <taxon>Pseudomonadati</taxon>
        <taxon>Bacteroidota</taxon>
        <taxon>Flavobacteriia</taxon>
        <taxon>Flavobacteriales</taxon>
        <taxon>Flavobacteriaceae</taxon>
        <taxon>Christiangramia</taxon>
    </lineage>
</organism>
<evidence type="ECO:0000256" key="4">
    <source>
        <dbReference type="ARBA" id="ARBA00022989"/>
    </source>
</evidence>
<comment type="caution">
    <text evidence="8">The sequence shown here is derived from an EMBL/GenBank/DDBJ whole genome shotgun (WGS) entry which is preliminary data.</text>
</comment>
<feature type="transmembrane region" description="Helical" evidence="6">
    <location>
        <begin position="35"/>
        <end position="53"/>
    </location>
</feature>
<dbReference type="InterPro" id="IPR050638">
    <property type="entry name" value="AA-Vitamin_Transporters"/>
</dbReference>
<evidence type="ECO:0000256" key="3">
    <source>
        <dbReference type="ARBA" id="ARBA00022692"/>
    </source>
</evidence>
<keyword evidence="3 6" id="KW-0812">Transmembrane</keyword>
<keyword evidence="4 6" id="KW-1133">Transmembrane helix</keyword>
<evidence type="ECO:0000313" key="8">
    <source>
        <dbReference type="EMBL" id="MCH4822158.1"/>
    </source>
</evidence>
<feature type="transmembrane region" description="Helical" evidence="6">
    <location>
        <begin position="213"/>
        <end position="232"/>
    </location>
</feature>
<evidence type="ECO:0000313" key="9">
    <source>
        <dbReference type="Proteomes" id="UP001139226"/>
    </source>
</evidence>
<dbReference type="InterPro" id="IPR000620">
    <property type="entry name" value="EamA_dom"/>
</dbReference>
<feature type="transmembrane region" description="Helical" evidence="6">
    <location>
        <begin position="90"/>
        <end position="112"/>
    </location>
</feature>
<accession>A0A9X1V3H6</accession>
<protein>
    <submittedName>
        <fullName evidence="8">DMT family transporter</fullName>
    </submittedName>
</protein>
<feature type="domain" description="EamA" evidence="7">
    <location>
        <begin position="7"/>
        <end position="135"/>
    </location>
</feature>
<comment type="subcellular location">
    <subcellularLocation>
        <location evidence="1">Membrane</location>
        <topology evidence="1">Multi-pass membrane protein</topology>
    </subcellularLocation>
</comment>
<feature type="transmembrane region" description="Helical" evidence="6">
    <location>
        <begin position="121"/>
        <end position="141"/>
    </location>
</feature>
<feature type="domain" description="EamA" evidence="7">
    <location>
        <begin position="150"/>
        <end position="285"/>
    </location>
</feature>
<comment type="similarity">
    <text evidence="2">Belongs to the EamA transporter family.</text>
</comment>
<evidence type="ECO:0000256" key="1">
    <source>
        <dbReference type="ARBA" id="ARBA00004141"/>
    </source>
</evidence>
<dbReference type="EMBL" id="JAKVTV010000001">
    <property type="protein sequence ID" value="MCH4822158.1"/>
    <property type="molecule type" value="Genomic_DNA"/>
</dbReference>
<feature type="transmembrane region" description="Helical" evidence="6">
    <location>
        <begin position="267"/>
        <end position="284"/>
    </location>
</feature>
<dbReference type="InterPro" id="IPR037185">
    <property type="entry name" value="EmrE-like"/>
</dbReference>
<evidence type="ECO:0000259" key="7">
    <source>
        <dbReference type="Pfam" id="PF00892"/>
    </source>
</evidence>
<sequence>MKNLKWIYLIALSIVWGSSFILIKKSLVGLTPLQVGSFRIIFAAIFLLIFGFGKLKSIKLKQWKWITISGLLGSFFPVYFFAFAETEIDSAIASILNATTPLLTMTFGFLFFRALLSFNKVVGVLIGLAGTLGLILSGASINPDQNYWFSLLVISATVCYAFNVNILKTYLNDVSVLGLTTGSFTVLLIPALIVLYLTGFFEMEQFTSETKLSLVYISILGVVNTGLAKIIFNRLVQISDPVFTSSVTYTIPVVAVGWGILDGEIFSFWQIISALVILVGVFIVNRSKRLMSGFSNKRNKKSPAGSEAL</sequence>
<dbReference type="Proteomes" id="UP001139226">
    <property type="component" value="Unassembled WGS sequence"/>
</dbReference>
<evidence type="ECO:0000256" key="5">
    <source>
        <dbReference type="ARBA" id="ARBA00023136"/>
    </source>
</evidence>
<name>A0A9X1V3H6_9FLAO</name>
<keyword evidence="9" id="KW-1185">Reference proteome</keyword>
<dbReference type="RefSeq" id="WP_240712274.1">
    <property type="nucleotide sequence ID" value="NZ_JAKVTV010000001.1"/>
</dbReference>
<evidence type="ECO:0000256" key="6">
    <source>
        <dbReference type="SAM" id="Phobius"/>
    </source>
</evidence>
<feature type="transmembrane region" description="Helical" evidence="6">
    <location>
        <begin position="7"/>
        <end position="23"/>
    </location>
</feature>